<dbReference type="SMART" id="SM00935">
    <property type="entry name" value="OmpH"/>
    <property type="match status" value="1"/>
</dbReference>
<dbReference type="InterPro" id="IPR024930">
    <property type="entry name" value="Skp_dom_sf"/>
</dbReference>
<organism evidence="6 7">
    <name type="scientific">Simkania negevensis (strain ATCC VR-1471 / DSM 27360 / Z)</name>
    <dbReference type="NCBI Taxonomy" id="331113"/>
    <lineage>
        <taxon>Bacteria</taxon>
        <taxon>Pseudomonadati</taxon>
        <taxon>Chlamydiota</taxon>
        <taxon>Chlamydiia</taxon>
        <taxon>Parachlamydiales</taxon>
        <taxon>Simkaniaceae</taxon>
        <taxon>Simkania</taxon>
    </lineage>
</organism>
<keyword evidence="3" id="KW-0175">Coiled coil</keyword>
<reference evidence="6 7" key="2">
    <citation type="journal article" date="2011" name="Mol. Biol. Evol.">
        <title>Unity in variety--the pan-genome of the Chlamydiae.</title>
        <authorList>
            <person name="Collingro A."/>
            <person name="Tischler P."/>
            <person name="Weinmaier T."/>
            <person name="Penz T."/>
            <person name="Heinz E."/>
            <person name="Brunham R.C."/>
            <person name="Read T.D."/>
            <person name="Bavoil P.M."/>
            <person name="Sachse K."/>
            <person name="Kahane S."/>
            <person name="Friedman M.G."/>
            <person name="Rattei T."/>
            <person name="Myers G.S."/>
            <person name="Horn M."/>
        </authorList>
    </citation>
    <scope>NUCLEOTIDE SEQUENCE [LARGE SCALE GENOMIC DNA]</scope>
    <source>
        <strain evidence="7">ATCC VR-1471 / Z</strain>
    </source>
</reference>
<dbReference type="PANTHER" id="PTHR35089:SF1">
    <property type="entry name" value="CHAPERONE PROTEIN SKP"/>
    <property type="match status" value="1"/>
</dbReference>
<dbReference type="Pfam" id="PF03938">
    <property type="entry name" value="OmpH"/>
    <property type="match status" value="1"/>
</dbReference>
<evidence type="ECO:0000256" key="2">
    <source>
        <dbReference type="ARBA" id="ARBA00022729"/>
    </source>
</evidence>
<dbReference type="AlphaFoldDB" id="F8L7G0"/>
<dbReference type="PANTHER" id="PTHR35089">
    <property type="entry name" value="CHAPERONE PROTEIN SKP"/>
    <property type="match status" value="1"/>
</dbReference>
<feature type="signal peptide" evidence="5">
    <location>
        <begin position="1"/>
        <end position="23"/>
    </location>
</feature>
<dbReference type="OrthoDB" id="17869at2"/>
<keyword evidence="2 5" id="KW-0732">Signal</keyword>
<dbReference type="eggNOG" id="COG2825">
    <property type="taxonomic scope" value="Bacteria"/>
</dbReference>
<dbReference type="RefSeq" id="WP_013943160.1">
    <property type="nucleotide sequence ID" value="NC_015713.1"/>
</dbReference>
<name>F8L7G0_SIMNZ</name>
<dbReference type="SUPFAM" id="SSF111384">
    <property type="entry name" value="OmpH-like"/>
    <property type="match status" value="1"/>
</dbReference>
<dbReference type="GO" id="GO:0050821">
    <property type="term" value="P:protein stabilization"/>
    <property type="evidence" value="ECO:0007669"/>
    <property type="project" value="TreeGrafter"/>
</dbReference>
<comment type="similarity">
    <text evidence="1">Belongs to the Skp family.</text>
</comment>
<dbReference type="KEGG" id="sng:SNE_A08160"/>
<evidence type="ECO:0000313" key="7">
    <source>
        <dbReference type="Proteomes" id="UP000000496"/>
    </source>
</evidence>
<dbReference type="STRING" id="331113.SNE_A08160"/>
<dbReference type="InterPro" id="IPR005632">
    <property type="entry name" value="Chaperone_Skp"/>
</dbReference>
<feature type="coiled-coil region" evidence="3">
    <location>
        <begin position="89"/>
        <end position="116"/>
    </location>
</feature>
<feature type="region of interest" description="Disordered" evidence="4">
    <location>
        <begin position="175"/>
        <end position="194"/>
    </location>
</feature>
<dbReference type="Proteomes" id="UP000000496">
    <property type="component" value="Chromosome gsn.131"/>
</dbReference>
<evidence type="ECO:0000256" key="4">
    <source>
        <dbReference type="SAM" id="MobiDB-lite"/>
    </source>
</evidence>
<proteinExistence type="inferred from homology"/>
<evidence type="ECO:0000256" key="3">
    <source>
        <dbReference type="SAM" id="Coils"/>
    </source>
</evidence>
<reference key="1">
    <citation type="journal article" date="2011" name="Mol. Biol. Evol.">
        <title>Unity in variety -- the pan-genome of the Chlamydiae.</title>
        <authorList>
            <person name="Collingro A."/>
            <person name="Tischler P."/>
            <person name="Weinmaier T."/>
            <person name="Penz T."/>
            <person name="Heinz E."/>
            <person name="Brunham R.C."/>
            <person name="Read T.D."/>
            <person name="Bavoil P.M."/>
            <person name="Sachse K."/>
            <person name="Kahane S."/>
            <person name="Friedman M.G."/>
            <person name="Rattei T."/>
            <person name="Myers G.S.A."/>
            <person name="Horn M."/>
        </authorList>
    </citation>
    <scope>NUCLEOTIDE SEQUENCE</scope>
    <source>
        <strain>Z</strain>
    </source>
</reference>
<accession>F8L7G0</accession>
<feature type="chain" id="PRO_5003379301" evidence="5">
    <location>
        <begin position="24"/>
        <end position="194"/>
    </location>
</feature>
<keyword evidence="7" id="KW-1185">Reference proteome</keyword>
<dbReference type="HOGENOM" id="CLU_127164_0_0_0"/>
<dbReference type="GO" id="GO:0051082">
    <property type="term" value="F:unfolded protein binding"/>
    <property type="evidence" value="ECO:0007669"/>
    <property type="project" value="InterPro"/>
</dbReference>
<protein>
    <submittedName>
        <fullName evidence="6">Skp-like protein</fullName>
    </submittedName>
</protein>
<gene>
    <name evidence="6" type="ordered locus">SNE_A08160</name>
</gene>
<evidence type="ECO:0000256" key="1">
    <source>
        <dbReference type="ARBA" id="ARBA00009091"/>
    </source>
</evidence>
<evidence type="ECO:0000256" key="5">
    <source>
        <dbReference type="SAM" id="SignalP"/>
    </source>
</evidence>
<evidence type="ECO:0000313" key="6">
    <source>
        <dbReference type="EMBL" id="CCB88693.1"/>
    </source>
</evidence>
<dbReference type="GO" id="GO:0005829">
    <property type="term" value="C:cytosol"/>
    <property type="evidence" value="ECO:0007669"/>
    <property type="project" value="TreeGrafter"/>
</dbReference>
<dbReference type="Gene3D" id="3.30.910.20">
    <property type="entry name" value="Skp domain"/>
    <property type="match status" value="1"/>
</dbReference>
<dbReference type="EMBL" id="FR872582">
    <property type="protein sequence ID" value="CCB88693.1"/>
    <property type="molecule type" value="Genomic_DNA"/>
</dbReference>
<sequence length="194" mass="22202">MKRHTFFLPILASLFFFLTSAQAHVNSAGIVNFSTCITESKYGKQEQEAFDDIRTKITSIMQDLDGQFRDIVTKLNDPEFVDSLSPEKEHEMQAHAQSLQEELGRYQQQYYQVMNQANMHLIQMMTNHVSHASELIAKKEKFSVVLNKEACFYYEPKQDITAAVIAEMDKNFEKDAKAHKATAATEQPSEKAVK</sequence>